<evidence type="ECO:0000313" key="7">
    <source>
        <dbReference type="Proteomes" id="UP001365128"/>
    </source>
</evidence>
<dbReference type="Gene3D" id="3.40.1370.10">
    <property type="match status" value="1"/>
</dbReference>
<evidence type="ECO:0000256" key="2">
    <source>
        <dbReference type="ARBA" id="ARBA00022980"/>
    </source>
</evidence>
<comment type="similarity">
    <text evidence="1">Belongs to the universal ribosomal protein uL4 family.</text>
</comment>
<accession>A0ABR1M295</accession>
<dbReference type="PANTHER" id="PTHR10746">
    <property type="entry name" value="50S RIBOSOMAL PROTEIN L4"/>
    <property type="match status" value="1"/>
</dbReference>
<dbReference type="SUPFAM" id="SSF52166">
    <property type="entry name" value="Ribosomal protein L4"/>
    <property type="match status" value="1"/>
</dbReference>
<keyword evidence="3" id="KW-0687">Ribonucleoprotein</keyword>
<gene>
    <name evidence="6" type="ORF">IWX46DRAFT_605536</name>
</gene>
<evidence type="ECO:0000256" key="5">
    <source>
        <dbReference type="SAM" id="MobiDB-lite"/>
    </source>
</evidence>
<evidence type="ECO:0000256" key="1">
    <source>
        <dbReference type="ARBA" id="ARBA00010528"/>
    </source>
</evidence>
<reference evidence="6 7" key="1">
    <citation type="submission" date="2024-04" db="EMBL/GenBank/DDBJ databases">
        <title>Phyllosticta paracitricarpa is synonymous to the EU quarantine fungus P. citricarpa based on phylogenomic analyses.</title>
        <authorList>
            <consortium name="Lawrence Berkeley National Laboratory"/>
            <person name="Van Ingen-Buijs V.A."/>
            <person name="Van Westerhoven A.C."/>
            <person name="Haridas S."/>
            <person name="Skiadas P."/>
            <person name="Martin F."/>
            <person name="Groenewald J.Z."/>
            <person name="Crous P.W."/>
            <person name="Seidl M.F."/>
        </authorList>
    </citation>
    <scope>NUCLEOTIDE SEQUENCE [LARGE SCALE GENOMIC DNA]</scope>
    <source>
        <strain evidence="6 7">CBS 122670</strain>
    </source>
</reference>
<dbReference type="GO" id="GO:0005840">
    <property type="term" value="C:ribosome"/>
    <property type="evidence" value="ECO:0007669"/>
    <property type="project" value="UniProtKB-KW"/>
</dbReference>
<proteinExistence type="inferred from homology"/>
<dbReference type="Pfam" id="PF00573">
    <property type="entry name" value="Ribosomal_L4"/>
    <property type="match status" value="1"/>
</dbReference>
<dbReference type="Proteomes" id="UP001365128">
    <property type="component" value="Unassembled WGS sequence"/>
</dbReference>
<keyword evidence="2 6" id="KW-0689">Ribosomal protein</keyword>
<feature type="compositionally biased region" description="Polar residues" evidence="5">
    <location>
        <begin position="305"/>
        <end position="318"/>
    </location>
</feature>
<dbReference type="InterPro" id="IPR023574">
    <property type="entry name" value="Ribosomal_uL4_dom_sf"/>
</dbReference>
<comment type="caution">
    <text evidence="6">The sequence shown here is derived from an EMBL/GenBank/DDBJ whole genome shotgun (WGS) entry which is preliminary data.</text>
</comment>
<sequence>MASKRAAGSVMGLASSTTRNGLSHCPVTSTPSITRSISTDTRLSDIPLANPNLTTLPIPKHLRQPNAYVTLYRFPTMEPKQFMAYPSSHLLVPLRKDILHRAVVYEGDKTRQGTANTKWRDEINGSGRKLRPQKGMGAARLGDRGSPMLKGGGVAFGPKPRDFATGLNRKVYDLAWRMALSFRYRRGELIVVEDNAELRNRNPNYVREVFDKNKWGNADGRTMVVTTKRRPMLFDALAVAGETGRAKTWDDVDVKNVLSLGRLIFEKSALDKILEEHQSDIRPPGTVPRGVFREGTPSKAMFPTDKSNTYHFVPSQDSEWSRDQEDQRDSILTQ</sequence>
<feature type="compositionally biased region" description="Basic and acidic residues" evidence="5">
    <location>
        <begin position="319"/>
        <end position="334"/>
    </location>
</feature>
<feature type="region of interest" description="Disordered" evidence="5">
    <location>
        <begin position="280"/>
        <end position="334"/>
    </location>
</feature>
<dbReference type="NCBIfam" id="TIGR03953">
    <property type="entry name" value="rplD_bact"/>
    <property type="match status" value="1"/>
</dbReference>
<evidence type="ECO:0000256" key="3">
    <source>
        <dbReference type="ARBA" id="ARBA00023274"/>
    </source>
</evidence>
<evidence type="ECO:0000256" key="4">
    <source>
        <dbReference type="ARBA" id="ARBA00040565"/>
    </source>
</evidence>
<protein>
    <recommendedName>
        <fullName evidence="4">Large ribosomal subunit protein uL4m</fullName>
    </recommendedName>
</protein>
<dbReference type="PANTHER" id="PTHR10746:SF6">
    <property type="entry name" value="LARGE RIBOSOMAL SUBUNIT PROTEIN UL4M"/>
    <property type="match status" value="1"/>
</dbReference>
<dbReference type="InterPro" id="IPR002136">
    <property type="entry name" value="Ribosomal_uL4"/>
</dbReference>
<organism evidence="6 7">
    <name type="scientific">Phyllosticta citricarpa</name>
    <dbReference type="NCBI Taxonomy" id="55181"/>
    <lineage>
        <taxon>Eukaryota</taxon>
        <taxon>Fungi</taxon>
        <taxon>Dikarya</taxon>
        <taxon>Ascomycota</taxon>
        <taxon>Pezizomycotina</taxon>
        <taxon>Dothideomycetes</taxon>
        <taxon>Dothideomycetes incertae sedis</taxon>
        <taxon>Botryosphaeriales</taxon>
        <taxon>Phyllostictaceae</taxon>
        <taxon>Phyllosticta</taxon>
    </lineage>
</organism>
<dbReference type="EMBL" id="JBBPDW010000024">
    <property type="protein sequence ID" value="KAK7541587.1"/>
    <property type="molecule type" value="Genomic_DNA"/>
</dbReference>
<evidence type="ECO:0000313" key="6">
    <source>
        <dbReference type="EMBL" id="KAK7541587.1"/>
    </source>
</evidence>
<name>A0ABR1M295_9PEZI</name>
<dbReference type="InterPro" id="IPR013005">
    <property type="entry name" value="Ribosomal_uL4-like"/>
</dbReference>
<keyword evidence="7" id="KW-1185">Reference proteome</keyword>